<reference evidence="2" key="3">
    <citation type="submission" date="2019-04" db="EMBL/GenBank/DDBJ databases">
        <authorList>
            <person name="Howe K."/>
            <person name="Paulini M."/>
            <person name="Williams G."/>
        </authorList>
    </citation>
    <scope>NUCLEOTIDE SEQUENCE [LARGE SCALE GENOMIC DNA]</scope>
    <source>
        <strain evidence="2">FR3</strain>
    </source>
</reference>
<dbReference type="GeneID" id="6100308"/>
<gene>
    <name evidence="1 4 5" type="ORF">Bm8497</name>
    <name evidence="2" type="ORF">BM_BM8497</name>
    <name evidence="1" type="ORF">BM_Bm8497</name>
</gene>
<dbReference type="AlphaFoldDB" id="A0A0J9YCR8"/>
<evidence type="ECO:0000313" key="3">
    <source>
        <dbReference type="Proteomes" id="UP000006672"/>
    </source>
</evidence>
<reference evidence="1" key="2">
    <citation type="submission" date="2012-12" db="EMBL/GenBank/DDBJ databases">
        <authorList>
            <person name="Gao Y.W."/>
            <person name="Fan S.T."/>
            <person name="Sun H.T."/>
            <person name="Wang Z."/>
            <person name="Gao X.L."/>
            <person name="Li Y.G."/>
            <person name="Wang T.C."/>
            <person name="Zhang K."/>
            <person name="Xu W.W."/>
            <person name="Yu Z.J."/>
            <person name="Xia X.Z."/>
        </authorList>
    </citation>
    <scope>NUCLEOTIDE SEQUENCE</scope>
    <source>
        <strain evidence="1">FR3</strain>
    </source>
</reference>
<dbReference type="WBParaSite" id="Bm8497.1">
    <property type="protein sequence ID" value="Bm8497.1"/>
    <property type="gene ID" value="WBGene00228758"/>
</dbReference>
<organism evidence="1">
    <name type="scientific">Brugia malayi</name>
    <name type="common">Filarial nematode worm</name>
    <dbReference type="NCBI Taxonomy" id="6279"/>
    <lineage>
        <taxon>Eukaryota</taxon>
        <taxon>Metazoa</taxon>
        <taxon>Ecdysozoa</taxon>
        <taxon>Nematoda</taxon>
        <taxon>Chromadorea</taxon>
        <taxon>Rhabditida</taxon>
        <taxon>Spirurina</taxon>
        <taxon>Spiruromorpha</taxon>
        <taxon>Filarioidea</taxon>
        <taxon>Onchocercidae</taxon>
        <taxon>Brugia</taxon>
    </lineage>
</organism>
<dbReference type="EMBL" id="LN856360">
    <property type="protein sequence ID" value="CDQ06738.1"/>
    <property type="molecule type" value="Genomic_DNA"/>
</dbReference>
<sequence length="87" mass="9738">MAERLRRDTITATAQQLNGIQQHISVVIRGSVRFFLLSFTYISGIDKKMTDERVEKQMESGGNVSGDERRAEIANIENEVAALIQQG</sequence>
<accession>A0A0J9YCR8</accession>
<dbReference type="EMBL" id="CAAKNF010000193">
    <property type="protein sequence ID" value="VIO94882.1"/>
    <property type="molecule type" value="Genomic_DNA"/>
</dbReference>
<dbReference type="KEGG" id="bmy:BM_BM8497"/>
<dbReference type="Proteomes" id="UP000006672">
    <property type="component" value="Unassembled WGS sequence"/>
</dbReference>
<evidence type="ECO:0000313" key="4">
    <source>
        <dbReference type="WBParaSite" id="Bm8497.1"/>
    </source>
</evidence>
<evidence type="ECO:0000313" key="2">
    <source>
        <dbReference type="EMBL" id="VIO94882.1"/>
    </source>
</evidence>
<proteinExistence type="predicted"/>
<accession>A0A4E9FEL9</accession>
<dbReference type="WormBase" id="Bm8497">
    <property type="protein sequence ID" value="BM35671"/>
    <property type="gene ID" value="WBGene00228758"/>
</dbReference>
<evidence type="ECO:0000313" key="5">
    <source>
        <dbReference type="WormBase" id="Bm8497"/>
    </source>
</evidence>
<keyword evidence="3" id="KW-1185">Reference proteome</keyword>
<evidence type="ECO:0000313" key="1">
    <source>
        <dbReference type="EMBL" id="CDQ06738.1"/>
    </source>
</evidence>
<reference evidence="4" key="4">
    <citation type="submission" date="2019-12" db="UniProtKB">
        <authorList>
            <consortium name="WormBaseParasite"/>
        </authorList>
    </citation>
    <scope>IDENTIFICATION</scope>
</reference>
<name>A0A0J9YCR8_BRUMA</name>
<dbReference type="RefSeq" id="XP_001896858.2">
    <property type="nucleotide sequence ID" value="XM_001896823.2"/>
</dbReference>
<dbReference type="CTD" id="6100308"/>
<reference evidence="1 3" key="1">
    <citation type="journal article" date="2007" name="Science">
        <title>Draft genome of the filarial nematode parasite Brugia malayi.</title>
        <authorList>
            <person name="Ghedin E."/>
            <person name="Wang S."/>
            <person name="Spiro D."/>
            <person name="Caler E."/>
            <person name="Zhao Q."/>
            <person name="Crabtree J."/>
            <person name="Allen J.E."/>
            <person name="Delcher A.L."/>
            <person name="Guiliano D.B."/>
            <person name="Miranda-Saavedra D."/>
            <person name="Angiuoli S.V."/>
            <person name="Creasy T."/>
            <person name="Amedeo P."/>
            <person name="Haas B."/>
            <person name="El-Sayed N.M."/>
            <person name="Wortman J.R."/>
            <person name="Feldblyum T."/>
            <person name="Tallon L."/>
            <person name="Schatz M."/>
            <person name="Shumway M."/>
            <person name="Koo H."/>
            <person name="Salzberg S.L."/>
            <person name="Schobel S."/>
            <person name="Pertea M."/>
            <person name="Pop M."/>
            <person name="White O."/>
            <person name="Barton G.J."/>
            <person name="Carlow C.K."/>
            <person name="Crawford M.J."/>
            <person name="Daub J."/>
            <person name="Dimmic M.W."/>
            <person name="Estes C.F."/>
            <person name="Foster J.M."/>
            <person name="Ganatra M."/>
            <person name="Gregory W.F."/>
            <person name="Johnson N.M."/>
            <person name="Jin J."/>
            <person name="Komuniecki R."/>
            <person name="Korf I."/>
            <person name="Kumar S."/>
            <person name="Laney S."/>
            <person name="Li B.W."/>
            <person name="Li W."/>
            <person name="Lindblom T.H."/>
            <person name="Lustigman S."/>
            <person name="Ma D."/>
            <person name="Maina C.V."/>
            <person name="Martin D.M."/>
            <person name="McCarter J.P."/>
            <person name="McReynolds L."/>
            <person name="Mitreva M."/>
            <person name="Nutman T.B."/>
            <person name="Parkinson J."/>
            <person name="Peregrin-Alvarez J.M."/>
            <person name="Poole C."/>
            <person name="Ren Q."/>
            <person name="Saunders L."/>
            <person name="Sluder A.E."/>
            <person name="Smith K."/>
            <person name="Stanke M."/>
            <person name="Unnasch T.R."/>
            <person name="Ware J."/>
            <person name="Wei A.D."/>
            <person name="Weil G."/>
            <person name="Williams D.J."/>
            <person name="Zhang Y."/>
            <person name="Williams S.A."/>
            <person name="Fraser-Liggett C."/>
            <person name="Slatko B."/>
            <person name="Blaxter M.L."/>
            <person name="Scott A.L."/>
        </authorList>
    </citation>
    <scope>NUCLEOTIDE SEQUENCE</scope>
    <source>
        <strain evidence="1 3">FR3</strain>
    </source>
</reference>
<protein>
    <submittedName>
        <fullName evidence="1 4">Bm8497</fullName>
    </submittedName>
</protein>